<evidence type="ECO:0000313" key="2">
    <source>
        <dbReference type="Proteomes" id="UP000831880"/>
    </source>
</evidence>
<dbReference type="RefSeq" id="WP_244751154.1">
    <property type="nucleotide sequence ID" value="NZ_CP095074.1"/>
</dbReference>
<evidence type="ECO:0000313" key="1">
    <source>
        <dbReference type="EMBL" id="UOQ91543.1"/>
    </source>
</evidence>
<organism evidence="1 2">
    <name type="scientific">Halobacillus shinanisalinarum</name>
    <dbReference type="NCBI Taxonomy" id="2932258"/>
    <lineage>
        <taxon>Bacteria</taxon>
        <taxon>Bacillati</taxon>
        <taxon>Bacillota</taxon>
        <taxon>Bacilli</taxon>
        <taxon>Bacillales</taxon>
        <taxon>Bacillaceae</taxon>
        <taxon>Halobacillus</taxon>
    </lineage>
</organism>
<dbReference type="Gene3D" id="1.20.1260.10">
    <property type="match status" value="1"/>
</dbReference>
<gene>
    <name evidence="1" type="ORF">MUO14_13230</name>
</gene>
<accession>A0ABY4GTS9</accession>
<dbReference type="Pfam" id="PF11553">
    <property type="entry name" value="DUF3231"/>
    <property type="match status" value="1"/>
</dbReference>
<dbReference type="InterPro" id="IPR021617">
    <property type="entry name" value="DUF3231"/>
</dbReference>
<keyword evidence="2" id="KW-1185">Reference proteome</keyword>
<protein>
    <submittedName>
        <fullName evidence="1">DUF3231 family protein</fullName>
    </submittedName>
</protein>
<dbReference type="EMBL" id="CP095074">
    <property type="protein sequence ID" value="UOQ91543.1"/>
    <property type="molecule type" value="Genomic_DNA"/>
</dbReference>
<dbReference type="InterPro" id="IPR012347">
    <property type="entry name" value="Ferritin-like"/>
</dbReference>
<sequence length="152" mass="16758">MIEISSIYFNMIRNQLGLGTITGFSQVAELQVVRDHMKRGRDISAKHIEIFGSLLSEDLLPSASSWSTQPTASTTAPFSDKLMMLQVSALISSSIAHYGSSIGTSQRRDLATHYTRLMAELAAYAEDSANIMIDHGWLEEPPQAVDRDQLAK</sequence>
<name>A0ABY4GTS9_9BACI</name>
<dbReference type="Proteomes" id="UP000831880">
    <property type="component" value="Chromosome"/>
</dbReference>
<reference evidence="1 2" key="1">
    <citation type="submission" date="2022-04" db="EMBL/GenBank/DDBJ databases">
        <title>Halobacillus sp. isolated from saltern.</title>
        <authorList>
            <person name="Won M."/>
            <person name="Lee C.-M."/>
            <person name="Woen H.-Y."/>
            <person name="Kwon S.-W."/>
        </authorList>
    </citation>
    <scope>NUCLEOTIDE SEQUENCE [LARGE SCALE GENOMIC DNA]</scope>
    <source>
        <strain evidence="1 2">SSTM10-2</strain>
    </source>
</reference>
<proteinExistence type="predicted"/>